<comment type="caution">
    <text evidence="1">The sequence shown here is derived from an EMBL/GenBank/DDBJ whole genome shotgun (WGS) entry which is preliminary data.</text>
</comment>
<sequence>MDETNFNLTVRYYLQRKGINVPKVKDSTPASDWIKRFLREHPELTAWFAKTINKVTVGISAIRMGEHFEENSSSETCIGEEIKAAGPIFIEENLTAELHLNILENVIDLLIPLSLEKQINEGNLVLYEQNLLSQQDGASPLHAVPVRQWLHRRFPGKWIGRRGAVEWPARSPGLTPLDLFLWANLKSVVYIPLPEDIQELKN</sequence>
<accession>A0ABQ8T4N2</accession>
<dbReference type="PANTHER" id="PTHR47326">
    <property type="entry name" value="TRANSPOSABLE ELEMENT TC3 TRANSPOSASE-LIKE PROTEIN"/>
    <property type="match status" value="1"/>
</dbReference>
<proteinExistence type="predicted"/>
<dbReference type="Gene3D" id="3.30.420.10">
    <property type="entry name" value="Ribonuclease H-like superfamily/Ribonuclease H"/>
    <property type="match status" value="1"/>
</dbReference>
<protein>
    <submittedName>
        <fullName evidence="1">Uncharacterized protein</fullName>
    </submittedName>
</protein>
<dbReference type="EMBL" id="JAJSOF020000015">
    <property type="protein sequence ID" value="KAJ4440913.1"/>
    <property type="molecule type" value="Genomic_DNA"/>
</dbReference>
<dbReference type="Proteomes" id="UP001148838">
    <property type="component" value="Unassembled WGS sequence"/>
</dbReference>
<name>A0ABQ8T4N2_PERAM</name>
<organism evidence="1 2">
    <name type="scientific">Periplaneta americana</name>
    <name type="common">American cockroach</name>
    <name type="synonym">Blatta americana</name>
    <dbReference type="NCBI Taxonomy" id="6978"/>
    <lineage>
        <taxon>Eukaryota</taxon>
        <taxon>Metazoa</taxon>
        <taxon>Ecdysozoa</taxon>
        <taxon>Arthropoda</taxon>
        <taxon>Hexapoda</taxon>
        <taxon>Insecta</taxon>
        <taxon>Pterygota</taxon>
        <taxon>Neoptera</taxon>
        <taxon>Polyneoptera</taxon>
        <taxon>Dictyoptera</taxon>
        <taxon>Blattodea</taxon>
        <taxon>Blattoidea</taxon>
        <taxon>Blattidae</taxon>
        <taxon>Blattinae</taxon>
        <taxon>Periplaneta</taxon>
    </lineage>
</organism>
<gene>
    <name evidence="1" type="ORF">ANN_10761</name>
</gene>
<keyword evidence="2" id="KW-1185">Reference proteome</keyword>
<evidence type="ECO:0000313" key="1">
    <source>
        <dbReference type="EMBL" id="KAJ4440913.1"/>
    </source>
</evidence>
<dbReference type="PANTHER" id="PTHR47326:SF1">
    <property type="entry name" value="HTH PSQ-TYPE DOMAIN-CONTAINING PROTEIN"/>
    <property type="match status" value="1"/>
</dbReference>
<dbReference type="InterPro" id="IPR036397">
    <property type="entry name" value="RNaseH_sf"/>
</dbReference>
<reference evidence="1 2" key="1">
    <citation type="journal article" date="2022" name="Allergy">
        <title>Genome assembly and annotation of Periplaneta americana reveal a comprehensive cockroach allergen profile.</title>
        <authorList>
            <person name="Wang L."/>
            <person name="Xiong Q."/>
            <person name="Saelim N."/>
            <person name="Wang L."/>
            <person name="Nong W."/>
            <person name="Wan A.T."/>
            <person name="Shi M."/>
            <person name="Liu X."/>
            <person name="Cao Q."/>
            <person name="Hui J.H.L."/>
            <person name="Sookrung N."/>
            <person name="Leung T.F."/>
            <person name="Tungtrongchitr A."/>
            <person name="Tsui S.K.W."/>
        </authorList>
    </citation>
    <scope>NUCLEOTIDE SEQUENCE [LARGE SCALE GENOMIC DNA]</scope>
    <source>
        <strain evidence="1">PWHHKU_190912</strain>
    </source>
</reference>
<evidence type="ECO:0000313" key="2">
    <source>
        <dbReference type="Proteomes" id="UP001148838"/>
    </source>
</evidence>